<keyword evidence="2" id="KW-0732">Signal</keyword>
<proteinExistence type="inferred from homology"/>
<dbReference type="Pfam" id="PF02469">
    <property type="entry name" value="Fasciclin"/>
    <property type="match status" value="1"/>
</dbReference>
<feature type="chain" id="PRO_5041367983" description="FAS1 domain-containing protein" evidence="2">
    <location>
        <begin position="20"/>
        <end position="348"/>
    </location>
</feature>
<dbReference type="InterPro" id="IPR000782">
    <property type="entry name" value="FAS1_domain"/>
</dbReference>
<dbReference type="InterPro" id="IPR052806">
    <property type="entry name" value="Fasciclin-like_AGP"/>
</dbReference>
<dbReference type="Proteomes" id="UP001177003">
    <property type="component" value="Chromosome 3"/>
</dbReference>
<dbReference type="EMBL" id="OX465079">
    <property type="protein sequence ID" value="CAI9275622.1"/>
    <property type="molecule type" value="Genomic_DNA"/>
</dbReference>
<sequence>MGKVLFFIFATMLLAGITAIIIHSQHHHVRHHKDPPRDLVSNVTQLLRSNGFNFISTLLHISPDLFLSSRESTIFAIPDSAMSNLSIPPFMTIQLITYHISPSKLTIKDLLDKPLNTCITTTFQQQKISITKKDEKNRVLEINNVLITHPDMFLQGPVAIHGVSGPFASFKFHQQITQLPICNANQSDFSHGIVAAKVNLTKNKVEWGILVKFLNSSGFAPFAIGLHTVLDGVFKEHPNLKSLTIFAPPIIEAIDMPEPLLQKFVKSHIVPKKHSFKHLASMRQGASLKTLCPGTEIQITETVKNPSEELLSINRVEITSPDLFSSKSFVVHGIARAFPMYEVSTVSQ</sequence>
<evidence type="ECO:0000259" key="3">
    <source>
        <dbReference type="SMART" id="SM00554"/>
    </source>
</evidence>
<name>A0AA36DYT4_LACSI</name>
<accession>A0AA36DYT4</accession>
<evidence type="ECO:0000256" key="1">
    <source>
        <dbReference type="ARBA" id="ARBA00007843"/>
    </source>
</evidence>
<feature type="domain" description="FAS1" evidence="3">
    <location>
        <begin position="244"/>
        <end position="342"/>
    </location>
</feature>
<evidence type="ECO:0000313" key="4">
    <source>
        <dbReference type="EMBL" id="CAI9275622.1"/>
    </source>
</evidence>
<dbReference type="SUPFAM" id="SSF82153">
    <property type="entry name" value="FAS1 domain"/>
    <property type="match status" value="2"/>
</dbReference>
<gene>
    <name evidence="4" type="ORF">LSALG_LOCUS15645</name>
</gene>
<feature type="signal peptide" evidence="2">
    <location>
        <begin position="1"/>
        <end position="19"/>
    </location>
</feature>
<feature type="domain" description="FAS1" evidence="3">
    <location>
        <begin position="73"/>
        <end position="170"/>
    </location>
</feature>
<dbReference type="InterPro" id="IPR036378">
    <property type="entry name" value="FAS1_dom_sf"/>
</dbReference>
<protein>
    <recommendedName>
        <fullName evidence="3">FAS1 domain-containing protein</fullName>
    </recommendedName>
</protein>
<dbReference type="Gene3D" id="2.30.180.10">
    <property type="entry name" value="FAS1 domain"/>
    <property type="match status" value="2"/>
</dbReference>
<dbReference type="AlphaFoldDB" id="A0AA36DYT4"/>
<dbReference type="PANTHER" id="PTHR33985">
    <property type="entry name" value="OS02G0491300 PROTEIN-RELATED"/>
    <property type="match status" value="1"/>
</dbReference>
<evidence type="ECO:0000313" key="5">
    <source>
        <dbReference type="Proteomes" id="UP001177003"/>
    </source>
</evidence>
<organism evidence="4 5">
    <name type="scientific">Lactuca saligna</name>
    <name type="common">Willowleaf lettuce</name>
    <dbReference type="NCBI Taxonomy" id="75948"/>
    <lineage>
        <taxon>Eukaryota</taxon>
        <taxon>Viridiplantae</taxon>
        <taxon>Streptophyta</taxon>
        <taxon>Embryophyta</taxon>
        <taxon>Tracheophyta</taxon>
        <taxon>Spermatophyta</taxon>
        <taxon>Magnoliopsida</taxon>
        <taxon>eudicotyledons</taxon>
        <taxon>Gunneridae</taxon>
        <taxon>Pentapetalae</taxon>
        <taxon>asterids</taxon>
        <taxon>campanulids</taxon>
        <taxon>Asterales</taxon>
        <taxon>Asteraceae</taxon>
        <taxon>Cichorioideae</taxon>
        <taxon>Cichorieae</taxon>
        <taxon>Lactucinae</taxon>
        <taxon>Lactuca</taxon>
    </lineage>
</organism>
<dbReference type="SMART" id="SM00554">
    <property type="entry name" value="FAS1"/>
    <property type="match status" value="2"/>
</dbReference>
<reference evidence="4" key="1">
    <citation type="submission" date="2023-04" db="EMBL/GenBank/DDBJ databases">
        <authorList>
            <person name="Vijverberg K."/>
            <person name="Xiong W."/>
            <person name="Schranz E."/>
        </authorList>
    </citation>
    <scope>NUCLEOTIDE SEQUENCE</scope>
</reference>
<dbReference type="PANTHER" id="PTHR33985:SF19">
    <property type="entry name" value="FASCICLIN-LIKE ARABINOGALACTAN PROTEIN 21"/>
    <property type="match status" value="1"/>
</dbReference>
<evidence type="ECO:0000256" key="2">
    <source>
        <dbReference type="SAM" id="SignalP"/>
    </source>
</evidence>
<keyword evidence="5" id="KW-1185">Reference proteome</keyword>
<comment type="similarity">
    <text evidence="1">Belongs to the fasciclin-like AGP family.</text>
</comment>